<protein>
    <recommendedName>
        <fullName evidence="2">HTH luxR-type domain-containing protein</fullName>
    </recommendedName>
</protein>
<keyword evidence="1" id="KW-0238">DNA-binding</keyword>
<dbReference type="PATRIC" id="fig|1441930.4.peg.378"/>
<organism evidence="3 4">
    <name type="scientific">Chania multitudinisentens RB-25</name>
    <dbReference type="NCBI Taxonomy" id="1441930"/>
    <lineage>
        <taxon>Bacteria</taxon>
        <taxon>Pseudomonadati</taxon>
        <taxon>Pseudomonadota</taxon>
        <taxon>Gammaproteobacteria</taxon>
        <taxon>Enterobacterales</taxon>
        <taxon>Yersiniaceae</taxon>
        <taxon>Chania</taxon>
    </lineage>
</organism>
<dbReference type="GO" id="GO:0006355">
    <property type="term" value="P:regulation of DNA-templated transcription"/>
    <property type="evidence" value="ECO:0007669"/>
    <property type="project" value="InterPro"/>
</dbReference>
<evidence type="ECO:0000259" key="2">
    <source>
        <dbReference type="PROSITE" id="PS50043"/>
    </source>
</evidence>
<name>W0LJR9_9GAMM</name>
<dbReference type="InterPro" id="IPR036388">
    <property type="entry name" value="WH-like_DNA-bd_sf"/>
</dbReference>
<dbReference type="RefSeq" id="WP_024914031.1">
    <property type="nucleotide sequence ID" value="NZ_CP007044.2"/>
</dbReference>
<dbReference type="STRING" id="1441930.Z042_01840"/>
<dbReference type="HOGENOM" id="CLU_106723_0_0_6"/>
<dbReference type="CDD" id="cd06170">
    <property type="entry name" value="LuxR_C_like"/>
    <property type="match status" value="1"/>
</dbReference>
<feature type="domain" description="HTH luxR-type" evidence="2">
    <location>
        <begin position="144"/>
        <end position="206"/>
    </location>
</feature>
<dbReference type="SUPFAM" id="SSF46894">
    <property type="entry name" value="C-terminal effector domain of the bipartite response regulators"/>
    <property type="match status" value="1"/>
</dbReference>
<dbReference type="PROSITE" id="PS50043">
    <property type="entry name" value="HTH_LUXR_2"/>
    <property type="match status" value="1"/>
</dbReference>
<evidence type="ECO:0000313" key="4">
    <source>
        <dbReference type="Proteomes" id="UP000019030"/>
    </source>
</evidence>
<keyword evidence="4" id="KW-1185">Reference proteome</keyword>
<dbReference type="EMBL" id="CP007044">
    <property type="protein sequence ID" value="AHG22582.1"/>
    <property type="molecule type" value="Genomic_DNA"/>
</dbReference>
<dbReference type="Gene3D" id="1.10.10.10">
    <property type="entry name" value="Winged helix-like DNA-binding domain superfamily/Winged helix DNA-binding domain"/>
    <property type="match status" value="1"/>
</dbReference>
<gene>
    <name evidence="3" type="ORF">Z042_01840</name>
</gene>
<evidence type="ECO:0000313" key="3">
    <source>
        <dbReference type="EMBL" id="AHG22582.1"/>
    </source>
</evidence>
<dbReference type="InterPro" id="IPR000792">
    <property type="entry name" value="Tscrpt_reg_LuxR_C"/>
</dbReference>
<reference evidence="3 4" key="2">
    <citation type="submission" date="2015-03" db="EMBL/GenBank/DDBJ databases">
        <authorList>
            <person name="Chan K.-G."/>
        </authorList>
    </citation>
    <scope>NUCLEOTIDE SEQUENCE [LARGE SCALE GENOMIC DNA]</scope>
    <source>
        <strain evidence="3 4">RB-25</strain>
    </source>
</reference>
<sequence length="251" mass="28765">MEKKKLVLHCPCHFIQIGLKEIFSQPPFVERTVIVDSVSNLKQCECALLKHPKVEMVILALDNHWYNPISLLKLVTQRLPELHPQSKIALIGNITYMNMLKRYLGEGGGVYIFLDISVSLSILRQQLLAALQTRVFTANSVYKPMLVVPRLSAREMMVLNRVLNSDSITQIARDLRLHYKTVNNYKRSALSKLGVRSLPLLLIQNYNKKMLGHVLCHLSRQYNNTDIRAEAAPERDTFHCAKNAKTFIPIY</sequence>
<reference evidence="3 4" key="1">
    <citation type="submission" date="2014-01" db="EMBL/GenBank/DDBJ databases">
        <title>Isolation of Serratia multitudinisentens RB-25 from Ex-Landfill site.</title>
        <authorList>
            <person name="Robson E.H.J."/>
        </authorList>
    </citation>
    <scope>NUCLEOTIDE SEQUENCE [LARGE SCALE GENOMIC DNA]</scope>
    <source>
        <strain evidence="3 4">RB-25</strain>
    </source>
</reference>
<dbReference type="SMART" id="SM00421">
    <property type="entry name" value="HTH_LUXR"/>
    <property type="match status" value="1"/>
</dbReference>
<dbReference type="InterPro" id="IPR016032">
    <property type="entry name" value="Sig_transdc_resp-reg_C-effctor"/>
</dbReference>
<dbReference type="AlphaFoldDB" id="W0LJR9"/>
<proteinExistence type="predicted"/>
<dbReference type="KEGG" id="sfo:Z042_01840"/>
<dbReference type="Pfam" id="PF00196">
    <property type="entry name" value="GerE"/>
    <property type="match status" value="1"/>
</dbReference>
<accession>W0LJR9</accession>
<evidence type="ECO:0000256" key="1">
    <source>
        <dbReference type="ARBA" id="ARBA00023125"/>
    </source>
</evidence>
<dbReference type="GO" id="GO:0003677">
    <property type="term" value="F:DNA binding"/>
    <property type="evidence" value="ECO:0007669"/>
    <property type="project" value="UniProtKB-KW"/>
</dbReference>
<dbReference type="Proteomes" id="UP000019030">
    <property type="component" value="Chromosome"/>
</dbReference>